<name>A0A075WIV8_ARCFL</name>
<dbReference type="HOGENOM" id="CLU_1313062_0_0_2"/>
<dbReference type="Proteomes" id="UP000028501">
    <property type="component" value="Chromosome"/>
</dbReference>
<dbReference type="SMR" id="A0A075WIV8"/>
<protein>
    <submittedName>
        <fullName evidence="1">Uncharacterized protein</fullName>
    </submittedName>
</protein>
<sequence length="211" mass="24603">MKRTSAALVVFLILLFLGLLFLPMFIVYGGFGLLDPLATKERYTLSYYIYLESRKPFENVTVLIPAAKLGSLEIVPANFEIVKIGNRTYIKIAREKPYYEIYRLHGENETLTNYRMDITVEFPEIKIENLTEYRIDDGNVSVLLDYTNSSYVSLQVMLYYLELDYVDIFGKRIYTNFGHYNYLWCKTTPVNITEDKRGRWMKVPVSCGGEL</sequence>
<proteinExistence type="predicted"/>
<gene>
    <name evidence="1" type="ORF">AFULGI_00024420</name>
</gene>
<accession>A0A075WIV8</accession>
<dbReference type="EMBL" id="CP006577">
    <property type="protein sequence ID" value="AIG99159.1"/>
    <property type="molecule type" value="Genomic_DNA"/>
</dbReference>
<dbReference type="AlphaFoldDB" id="A0A075WIV8"/>
<reference evidence="1 2" key="1">
    <citation type="submission" date="2013-07" db="EMBL/GenBank/DDBJ databases">
        <title>Genome of Archaeoglobus fulgidus.</title>
        <authorList>
            <person name="Fiebig A."/>
            <person name="Birkeland N.-K."/>
        </authorList>
    </citation>
    <scope>NUCLEOTIDE SEQUENCE [LARGE SCALE GENOMIC DNA]</scope>
    <source>
        <strain evidence="1 2">DSM 8774</strain>
    </source>
</reference>
<evidence type="ECO:0000313" key="2">
    <source>
        <dbReference type="Proteomes" id="UP000028501"/>
    </source>
</evidence>
<evidence type="ECO:0000313" key="1">
    <source>
        <dbReference type="EMBL" id="AIG99159.1"/>
    </source>
</evidence>
<organism evidence="1 2">
    <name type="scientific">Archaeoglobus fulgidus DSM 8774</name>
    <dbReference type="NCBI Taxonomy" id="1344584"/>
    <lineage>
        <taxon>Archaea</taxon>
        <taxon>Methanobacteriati</taxon>
        <taxon>Methanobacteriota</taxon>
        <taxon>Archaeoglobi</taxon>
        <taxon>Archaeoglobales</taxon>
        <taxon>Archaeoglobaceae</taxon>
        <taxon>Archaeoglobus</taxon>
    </lineage>
</organism>
<dbReference type="KEGG" id="afg:AFULGI_00024420"/>